<evidence type="ECO:0000313" key="2">
    <source>
        <dbReference type="Proteomes" id="UP000694422"/>
    </source>
</evidence>
<protein>
    <submittedName>
        <fullName evidence="1">Uncharacterized protein</fullName>
    </submittedName>
</protein>
<reference evidence="1" key="2">
    <citation type="submission" date="2025-09" db="UniProtKB">
        <authorList>
            <consortium name="Ensembl"/>
        </authorList>
    </citation>
    <scope>IDENTIFICATION</scope>
</reference>
<proteinExistence type="predicted"/>
<sequence>MGQLFQCAVGHPGSRHLYSRETPGSGPDHHHGCCTDLQRRILLVGAKERL</sequence>
<dbReference type="Proteomes" id="UP000694422">
    <property type="component" value="Unplaced"/>
</dbReference>
<reference evidence="1" key="1">
    <citation type="submission" date="2025-08" db="UniProtKB">
        <authorList>
            <consortium name="Ensembl"/>
        </authorList>
    </citation>
    <scope>IDENTIFICATION</scope>
</reference>
<evidence type="ECO:0000313" key="1">
    <source>
        <dbReference type="Ensembl" id="ENSSDAP00000008493.1"/>
    </source>
</evidence>
<dbReference type="AlphaFoldDB" id="A0A8C9PK06"/>
<dbReference type="Ensembl" id="ENSSDAT00000009659.1">
    <property type="protein sequence ID" value="ENSSDAP00000008493.1"/>
    <property type="gene ID" value="ENSSDAG00000007753.1"/>
</dbReference>
<accession>A0A8C9PK06</accession>
<name>A0A8C9PK06_SPEDA</name>
<organism evidence="1 2">
    <name type="scientific">Spermophilus dauricus</name>
    <name type="common">Daurian ground squirrel</name>
    <dbReference type="NCBI Taxonomy" id="99837"/>
    <lineage>
        <taxon>Eukaryota</taxon>
        <taxon>Metazoa</taxon>
        <taxon>Chordata</taxon>
        <taxon>Craniata</taxon>
        <taxon>Vertebrata</taxon>
        <taxon>Euteleostomi</taxon>
        <taxon>Mammalia</taxon>
        <taxon>Eutheria</taxon>
        <taxon>Euarchontoglires</taxon>
        <taxon>Glires</taxon>
        <taxon>Rodentia</taxon>
        <taxon>Sciuromorpha</taxon>
        <taxon>Sciuridae</taxon>
        <taxon>Xerinae</taxon>
        <taxon>Marmotini</taxon>
        <taxon>Spermophilus</taxon>
    </lineage>
</organism>
<keyword evidence="2" id="KW-1185">Reference proteome</keyword>